<proteinExistence type="predicted"/>
<accession>A0ACC6QM77</accession>
<dbReference type="Proteomes" id="UP001375539">
    <property type="component" value="Unassembled WGS sequence"/>
</dbReference>
<keyword evidence="2" id="KW-1185">Reference proteome</keyword>
<organism evidence="1 2">
    <name type="scientific">Streptomyces pratisoli</name>
    <dbReference type="NCBI Taxonomy" id="3139917"/>
    <lineage>
        <taxon>Bacteria</taxon>
        <taxon>Bacillati</taxon>
        <taxon>Actinomycetota</taxon>
        <taxon>Actinomycetes</taxon>
        <taxon>Kitasatosporales</taxon>
        <taxon>Streptomycetaceae</taxon>
        <taxon>Streptomyces</taxon>
    </lineage>
</organism>
<sequence length="272" mass="27367">MTTRTAGTARRIAIAAVAAALTTVLATGCEGDDKGGKDGRDGKDDARKASAAPSPGTAAPSAPTEPTPTEPTPADSAPSSGRTLTKAELAKVALVTGDVPDFVVSPMQGGEETGTEQADEQECRPLAAMINGAPEPAAAATVFRTLVDASEEGKETQTVVTEILTSHANGSAAGVLRALRTAVEACAGGFTTHGGEGPSTYSAVKRLPAPRAGDDAFAYQVTGAVGAAKVPLVFHVVRRGASVATFYAANFVDARTPEVPAALVTEQAAKLP</sequence>
<protein>
    <submittedName>
        <fullName evidence="1">Uncharacterized protein</fullName>
    </submittedName>
</protein>
<evidence type="ECO:0000313" key="2">
    <source>
        <dbReference type="Proteomes" id="UP001375539"/>
    </source>
</evidence>
<evidence type="ECO:0000313" key="1">
    <source>
        <dbReference type="EMBL" id="MEJ8659464.1"/>
    </source>
</evidence>
<comment type="caution">
    <text evidence="1">The sequence shown here is derived from an EMBL/GenBank/DDBJ whole genome shotgun (WGS) entry which is preliminary data.</text>
</comment>
<gene>
    <name evidence="1" type="ORF">WKI58_23570</name>
</gene>
<dbReference type="EMBL" id="JBBKAI010000002">
    <property type="protein sequence ID" value="MEJ8659464.1"/>
    <property type="molecule type" value="Genomic_DNA"/>
</dbReference>
<name>A0ACC6QM77_9ACTN</name>
<reference evidence="1" key="1">
    <citation type="submission" date="2024-03" db="EMBL/GenBank/DDBJ databases">
        <title>Novel Streptomyces species of biotechnological and ecological value are a feature of Machair soil.</title>
        <authorList>
            <person name="Prole J.R."/>
            <person name="Goodfellow M."/>
            <person name="Allenby N."/>
            <person name="Ward A.C."/>
        </authorList>
    </citation>
    <scope>NUCLEOTIDE SEQUENCE</scope>
    <source>
        <strain evidence="1">MS1.AVA.4</strain>
    </source>
</reference>